<evidence type="ECO:0000259" key="2">
    <source>
        <dbReference type="Pfam" id="PF14831"/>
    </source>
</evidence>
<feature type="compositionally biased region" description="Acidic residues" evidence="1">
    <location>
        <begin position="557"/>
        <end position="587"/>
    </location>
</feature>
<dbReference type="PANTHER" id="PTHR28153">
    <property type="entry name" value="PROTEIN, PUTATIVE-RELATED"/>
    <property type="match status" value="1"/>
</dbReference>
<dbReference type="InterPro" id="IPR018626">
    <property type="entry name" value="LCHN/Anr2"/>
</dbReference>
<dbReference type="InterPro" id="IPR028115">
    <property type="entry name" value="DUF4484"/>
</dbReference>
<dbReference type="STRING" id="155417.A0A4Q4TJC1"/>
<keyword evidence="4" id="KW-1185">Reference proteome</keyword>
<sequence>MAATRRGQPELRVRLPSVSQVPSLPDVPPISALFLIEFDVKAGYTVSWKAGQPGIELEGEVEYKSLPSGLHTVSDDLIYFVHDRYAGLSAFVNAPVEDSEARNARMLAVGALVPLSYGRLGRAWKHAEGLKELASRLAANAKETNLLEEYWEKHQAGKSETTEPETSLPKNMPASPAISVQIPAKTPPRGHTRNRSMSDGTALLPPDHKLSPYHPARSLTRLLDTFGPLIFPIQRAALLRKRILISCHAPVHEICNFVYNISILSNIPLSTVELLSASFPPHRLKPLFTVGVHDIPFLMAGAKPSTNDTGAGWVACTTDSILATKDTLCDMLITMPGQHAAHAKERVWPTIECPRGVPVKATQRDLRRYRALRTGLTRLQQPSCTVSPTAPSSFSTANTEPDSSNKKGKKSKKTADEAYELTEDDEHRIVEPLSWAALAYSGFMWWASAGEQGRSDEAEEAAYDAALLADLSSPSFPTFAPSAFSVPMNTNASAGPSVDLSISVGSLAAAGQQQEQQQRQQQGPDEARVELAVITYFHRLTTGILRTLADIVNSDGSDSDPDPGGDGDDGDDDRGDESAVEDEDENEALLGGANNADDDGDQEMRKGGRGIRIGSQAMADMGLDVWSGSDAVFVRDIVERYFDRRAHVEGKGVEVCGIRVC</sequence>
<dbReference type="Pfam" id="PF09804">
    <property type="entry name" value="DENND11"/>
    <property type="match status" value="1"/>
</dbReference>
<evidence type="ECO:0000256" key="1">
    <source>
        <dbReference type="SAM" id="MobiDB-lite"/>
    </source>
</evidence>
<dbReference type="Proteomes" id="UP000293360">
    <property type="component" value="Unassembled WGS sequence"/>
</dbReference>
<dbReference type="AlphaFoldDB" id="A0A4Q4TJC1"/>
<dbReference type="GO" id="GO:0005811">
    <property type="term" value="C:lipid droplet"/>
    <property type="evidence" value="ECO:0007669"/>
    <property type="project" value="TreeGrafter"/>
</dbReference>
<organism evidence="3 4">
    <name type="scientific">Monosporascus ibericus</name>
    <dbReference type="NCBI Taxonomy" id="155417"/>
    <lineage>
        <taxon>Eukaryota</taxon>
        <taxon>Fungi</taxon>
        <taxon>Dikarya</taxon>
        <taxon>Ascomycota</taxon>
        <taxon>Pezizomycotina</taxon>
        <taxon>Sordariomycetes</taxon>
        <taxon>Xylariomycetidae</taxon>
        <taxon>Xylariales</taxon>
        <taxon>Xylariales incertae sedis</taxon>
        <taxon>Monosporascus</taxon>
    </lineage>
</organism>
<feature type="domain" description="DUF4484" evidence="2">
    <location>
        <begin position="430"/>
        <end position="661"/>
    </location>
</feature>
<feature type="region of interest" description="Disordered" evidence="1">
    <location>
        <begin position="380"/>
        <end position="418"/>
    </location>
</feature>
<dbReference type="Pfam" id="PF14831">
    <property type="entry name" value="DUF4484"/>
    <property type="match status" value="1"/>
</dbReference>
<protein>
    <recommendedName>
        <fullName evidence="2">DUF4484 domain-containing protein</fullName>
    </recommendedName>
</protein>
<gene>
    <name evidence="3" type="ORF">DL764_003846</name>
</gene>
<feature type="compositionally biased region" description="Polar residues" evidence="1">
    <location>
        <begin position="380"/>
        <end position="402"/>
    </location>
</feature>
<accession>A0A4Q4TJC1</accession>
<dbReference type="InterPro" id="IPR053056">
    <property type="entry name" value="Lipid_Metab_Assoc_Protein"/>
</dbReference>
<dbReference type="PANTHER" id="PTHR28153:SF1">
    <property type="entry name" value="DUF4484 DOMAIN-CONTAINING PROTEIN"/>
    <property type="match status" value="1"/>
</dbReference>
<name>A0A4Q4TJC1_9PEZI</name>
<feature type="region of interest" description="Disordered" evidence="1">
    <location>
        <begin position="552"/>
        <end position="607"/>
    </location>
</feature>
<dbReference type="EMBL" id="QJNU01000171">
    <property type="protein sequence ID" value="RYP05353.1"/>
    <property type="molecule type" value="Genomic_DNA"/>
</dbReference>
<feature type="region of interest" description="Disordered" evidence="1">
    <location>
        <begin position="154"/>
        <end position="207"/>
    </location>
</feature>
<evidence type="ECO:0000313" key="3">
    <source>
        <dbReference type="EMBL" id="RYP05353.1"/>
    </source>
</evidence>
<evidence type="ECO:0000313" key="4">
    <source>
        <dbReference type="Proteomes" id="UP000293360"/>
    </source>
</evidence>
<reference evidence="3 4" key="1">
    <citation type="submission" date="2018-06" db="EMBL/GenBank/DDBJ databases">
        <title>Complete Genomes of Monosporascus.</title>
        <authorList>
            <person name="Robinson A.J."/>
            <person name="Natvig D.O."/>
        </authorList>
    </citation>
    <scope>NUCLEOTIDE SEQUENCE [LARGE SCALE GENOMIC DNA]</scope>
    <source>
        <strain evidence="3 4">CBS 110550</strain>
    </source>
</reference>
<proteinExistence type="predicted"/>
<dbReference type="OrthoDB" id="2152680at2759"/>
<comment type="caution">
    <text evidence="3">The sequence shown here is derived from an EMBL/GenBank/DDBJ whole genome shotgun (WGS) entry which is preliminary data.</text>
</comment>